<comment type="similarity">
    <text evidence="1">Belongs to the ABC transporter superfamily.</text>
</comment>
<keyword evidence="7" id="KW-1185">Reference proteome</keyword>
<gene>
    <name evidence="6" type="ORF">FHS55_000631</name>
</gene>
<evidence type="ECO:0000256" key="3">
    <source>
        <dbReference type="ARBA" id="ARBA00022741"/>
    </source>
</evidence>
<reference evidence="6 7" key="1">
    <citation type="submission" date="2020-08" db="EMBL/GenBank/DDBJ databases">
        <title>Genomic Encyclopedia of Type Strains, Phase IV (KMG-IV): sequencing the most valuable type-strain genomes for metagenomic binning, comparative biology and taxonomic classification.</title>
        <authorList>
            <person name="Goeker M."/>
        </authorList>
    </citation>
    <scope>NUCLEOTIDE SEQUENCE [LARGE SCALE GENOMIC DNA]</scope>
    <source>
        <strain evidence="6 7">DSM 5895</strain>
    </source>
</reference>
<evidence type="ECO:0000313" key="6">
    <source>
        <dbReference type="EMBL" id="MBB3770045.1"/>
    </source>
</evidence>
<evidence type="ECO:0000313" key="7">
    <source>
        <dbReference type="Proteomes" id="UP000533469"/>
    </source>
</evidence>
<keyword evidence="4 6" id="KW-0067">ATP-binding</keyword>
<evidence type="ECO:0000259" key="5">
    <source>
        <dbReference type="PROSITE" id="PS50893"/>
    </source>
</evidence>
<dbReference type="InterPro" id="IPR050166">
    <property type="entry name" value="ABC_transporter_ATP-bind"/>
</dbReference>
<dbReference type="InterPro" id="IPR003593">
    <property type="entry name" value="AAA+_ATPase"/>
</dbReference>
<organism evidence="6 7">
    <name type="scientific">Ancylobacter tetraedralis</name>
    <dbReference type="NCBI Taxonomy" id="217068"/>
    <lineage>
        <taxon>Bacteria</taxon>
        <taxon>Pseudomonadati</taxon>
        <taxon>Pseudomonadota</taxon>
        <taxon>Alphaproteobacteria</taxon>
        <taxon>Hyphomicrobiales</taxon>
        <taxon>Xanthobacteraceae</taxon>
        <taxon>Ancylobacter</taxon>
    </lineage>
</organism>
<feature type="domain" description="ABC transporter" evidence="5">
    <location>
        <begin position="19"/>
        <end position="254"/>
    </location>
</feature>
<dbReference type="SMART" id="SM00382">
    <property type="entry name" value="AAA"/>
    <property type="match status" value="1"/>
</dbReference>
<dbReference type="GO" id="GO:0016887">
    <property type="term" value="F:ATP hydrolysis activity"/>
    <property type="evidence" value="ECO:0007669"/>
    <property type="project" value="InterPro"/>
</dbReference>
<dbReference type="SUPFAM" id="SSF52540">
    <property type="entry name" value="P-loop containing nucleoside triphosphate hydrolases"/>
    <property type="match status" value="1"/>
</dbReference>
<dbReference type="EMBL" id="JACICD010000001">
    <property type="protein sequence ID" value="MBB3770045.1"/>
    <property type="molecule type" value="Genomic_DNA"/>
</dbReference>
<evidence type="ECO:0000256" key="2">
    <source>
        <dbReference type="ARBA" id="ARBA00022448"/>
    </source>
</evidence>
<evidence type="ECO:0000256" key="1">
    <source>
        <dbReference type="ARBA" id="ARBA00005417"/>
    </source>
</evidence>
<keyword evidence="2" id="KW-0813">Transport</keyword>
<dbReference type="RefSeq" id="WP_183188200.1">
    <property type="nucleotide sequence ID" value="NZ_JACICD010000001.1"/>
</dbReference>
<dbReference type="PROSITE" id="PS50893">
    <property type="entry name" value="ABC_TRANSPORTER_2"/>
    <property type="match status" value="1"/>
</dbReference>
<comment type="caution">
    <text evidence="6">The sequence shown here is derived from an EMBL/GenBank/DDBJ whole genome shotgun (WGS) entry which is preliminary data.</text>
</comment>
<name>A0A839Z7I9_9HYPH</name>
<dbReference type="PANTHER" id="PTHR42788">
    <property type="entry name" value="TAURINE IMPORT ATP-BINDING PROTEIN-RELATED"/>
    <property type="match status" value="1"/>
</dbReference>
<dbReference type="PANTHER" id="PTHR42788:SF10">
    <property type="entry name" value="ABC TRANSPORTER ATP-BINDING PROTEIN"/>
    <property type="match status" value="1"/>
</dbReference>
<accession>A0A839Z7I9</accession>
<sequence>MGRLPPQNQPAAGDGPPPLAVEHVTLRYQTDAGTVTAVEDVSFTIDAGERLALLGPSGCGKSTLLRAVAGFLKTSSGEIRLHGAPVRAPGPDRMVVFQEFDQLLPWRTVAGNIAFALRRARGLGRAESFERARDWAGRVGLGGFADAYPHTLSGGMKQRCAIARAFAVQPAILLMDEPFAALDALSRRRMQDELLALCEETGATCLFVTHAIDEALHVGTRVLVMTPHPGRIGAEYAVPDAARQRGTPDFGRLEMEIQQRIFGAALPEAKTAASLPARTDAHHRVEVTHNV</sequence>
<dbReference type="InterPro" id="IPR027417">
    <property type="entry name" value="P-loop_NTPase"/>
</dbReference>
<dbReference type="GO" id="GO:0005524">
    <property type="term" value="F:ATP binding"/>
    <property type="evidence" value="ECO:0007669"/>
    <property type="project" value="UniProtKB-KW"/>
</dbReference>
<evidence type="ECO:0000256" key="4">
    <source>
        <dbReference type="ARBA" id="ARBA00022840"/>
    </source>
</evidence>
<dbReference type="Gene3D" id="3.40.50.300">
    <property type="entry name" value="P-loop containing nucleotide triphosphate hydrolases"/>
    <property type="match status" value="1"/>
</dbReference>
<dbReference type="Proteomes" id="UP000533469">
    <property type="component" value="Unassembled WGS sequence"/>
</dbReference>
<dbReference type="AlphaFoldDB" id="A0A839Z7I9"/>
<keyword evidence="3" id="KW-0547">Nucleotide-binding</keyword>
<dbReference type="CDD" id="cd03293">
    <property type="entry name" value="ABC_NrtD_SsuB_transporters"/>
    <property type="match status" value="1"/>
</dbReference>
<protein>
    <submittedName>
        <fullName evidence="6">NitT/TauT family transport system ATP-binding protein</fullName>
    </submittedName>
</protein>
<dbReference type="Pfam" id="PF00005">
    <property type="entry name" value="ABC_tran"/>
    <property type="match status" value="1"/>
</dbReference>
<proteinExistence type="inferred from homology"/>
<dbReference type="InterPro" id="IPR003439">
    <property type="entry name" value="ABC_transporter-like_ATP-bd"/>
</dbReference>